<organism evidence="2 3">
    <name type="scientific">Candolleomyces aberdarensis</name>
    <dbReference type="NCBI Taxonomy" id="2316362"/>
    <lineage>
        <taxon>Eukaryota</taxon>
        <taxon>Fungi</taxon>
        <taxon>Dikarya</taxon>
        <taxon>Basidiomycota</taxon>
        <taxon>Agaricomycotina</taxon>
        <taxon>Agaricomycetes</taxon>
        <taxon>Agaricomycetidae</taxon>
        <taxon>Agaricales</taxon>
        <taxon>Agaricineae</taxon>
        <taxon>Psathyrellaceae</taxon>
        <taxon>Candolleomyces</taxon>
    </lineage>
</organism>
<dbReference type="AlphaFoldDB" id="A0A4Q2DN85"/>
<dbReference type="PANTHER" id="PTHR43162:SF1">
    <property type="entry name" value="PRESTALK A DIFFERENTIATION PROTEIN A"/>
    <property type="match status" value="1"/>
</dbReference>
<dbReference type="PANTHER" id="PTHR43162">
    <property type="match status" value="1"/>
</dbReference>
<feature type="domain" description="NAD(P)-binding" evidence="1">
    <location>
        <begin position="7"/>
        <end position="182"/>
    </location>
</feature>
<keyword evidence="3" id="KW-1185">Reference proteome</keyword>
<comment type="caution">
    <text evidence="2">The sequence shown here is derived from an EMBL/GenBank/DDBJ whole genome shotgun (WGS) entry which is preliminary data.</text>
</comment>
<dbReference type="Pfam" id="PF13460">
    <property type="entry name" value="NAD_binding_10"/>
    <property type="match status" value="1"/>
</dbReference>
<dbReference type="InterPro" id="IPR016040">
    <property type="entry name" value="NAD(P)-bd_dom"/>
</dbReference>
<evidence type="ECO:0000313" key="2">
    <source>
        <dbReference type="EMBL" id="RXW20225.1"/>
    </source>
</evidence>
<dbReference type="InterPro" id="IPR036291">
    <property type="entry name" value="NAD(P)-bd_dom_sf"/>
</dbReference>
<evidence type="ECO:0000313" key="3">
    <source>
        <dbReference type="Proteomes" id="UP000290288"/>
    </source>
</evidence>
<sequence length="296" mass="32645">MTTFITGGASQIGLGLARRLKEADRSVLFGSRAGRGTDGFTWVPFDWDDASTFENAFKRQDIKPVESVYILPAMAIDPLPKVAPFIDLAIKKGVKRFVLISASECVKGGPEMGAVHGYLEKVVLEKRGLIDYVALRPTWFTDNLSREQYTHIKEHDEVVTPLPKARIPFIAVEDIAQAAFDAIVYEGVIDPEDEAKSGPILIGPDLISYDEVAQILSTVLGRPIKHRIISRDEALARYISYGIPEPSAEFLVEAELNLGKGSAERLATDDEFAVARKVGKVGVKEYVEKNKGVWLK</sequence>
<evidence type="ECO:0000259" key="1">
    <source>
        <dbReference type="Pfam" id="PF13460"/>
    </source>
</evidence>
<gene>
    <name evidence="2" type="ORF">EST38_g5631</name>
</gene>
<dbReference type="Gene3D" id="3.40.50.720">
    <property type="entry name" value="NAD(P)-binding Rossmann-like Domain"/>
    <property type="match status" value="1"/>
</dbReference>
<proteinExistence type="predicted"/>
<reference evidence="2 3" key="1">
    <citation type="submission" date="2019-01" db="EMBL/GenBank/DDBJ databases">
        <title>Draft genome sequence of Psathyrella aberdarensis IHI B618.</title>
        <authorList>
            <person name="Buettner E."/>
            <person name="Kellner H."/>
        </authorList>
    </citation>
    <scope>NUCLEOTIDE SEQUENCE [LARGE SCALE GENOMIC DNA]</scope>
    <source>
        <strain evidence="2 3">IHI B618</strain>
    </source>
</reference>
<name>A0A4Q2DN85_9AGAR</name>
<dbReference type="SUPFAM" id="SSF51735">
    <property type="entry name" value="NAD(P)-binding Rossmann-fold domains"/>
    <property type="match status" value="1"/>
</dbReference>
<dbReference type="EMBL" id="SDEE01000160">
    <property type="protein sequence ID" value="RXW20225.1"/>
    <property type="molecule type" value="Genomic_DNA"/>
</dbReference>
<dbReference type="OrthoDB" id="419598at2759"/>
<dbReference type="Gene3D" id="3.90.25.10">
    <property type="entry name" value="UDP-galactose 4-epimerase, domain 1"/>
    <property type="match status" value="1"/>
</dbReference>
<protein>
    <recommendedName>
        <fullName evidence="1">NAD(P)-binding domain-containing protein</fullName>
    </recommendedName>
</protein>
<dbReference type="STRING" id="2316362.A0A4Q2DN85"/>
<accession>A0A4Q2DN85</accession>
<dbReference type="Proteomes" id="UP000290288">
    <property type="component" value="Unassembled WGS sequence"/>
</dbReference>
<dbReference type="InterPro" id="IPR051604">
    <property type="entry name" value="Ergot_Alk_Oxidoreductase"/>
</dbReference>